<dbReference type="InParanoid" id="A0A6P7YMZ5"/>
<name>A0A6P7YMZ5_9AMPH</name>
<dbReference type="InterPro" id="IPR002919">
    <property type="entry name" value="TIL_dom"/>
</dbReference>
<accession>A0A6P7YMZ5</accession>
<dbReference type="Pfam" id="PF01826">
    <property type="entry name" value="TIL"/>
    <property type="match status" value="1"/>
</dbReference>
<dbReference type="Gene3D" id="2.10.25.10">
    <property type="entry name" value="Laminin"/>
    <property type="match status" value="1"/>
</dbReference>
<proteinExistence type="predicted"/>
<gene>
    <name evidence="3" type="primary">LOC115474679</name>
</gene>
<organism evidence="2 3">
    <name type="scientific">Microcaecilia unicolor</name>
    <dbReference type="NCBI Taxonomy" id="1415580"/>
    <lineage>
        <taxon>Eukaryota</taxon>
        <taxon>Metazoa</taxon>
        <taxon>Chordata</taxon>
        <taxon>Craniata</taxon>
        <taxon>Vertebrata</taxon>
        <taxon>Euteleostomi</taxon>
        <taxon>Amphibia</taxon>
        <taxon>Gymnophiona</taxon>
        <taxon>Siphonopidae</taxon>
        <taxon>Microcaecilia</taxon>
    </lineage>
</organism>
<dbReference type="CDD" id="cd19941">
    <property type="entry name" value="TIL"/>
    <property type="match status" value="1"/>
</dbReference>
<reference evidence="3" key="1">
    <citation type="submission" date="2025-08" db="UniProtKB">
        <authorList>
            <consortium name="RefSeq"/>
        </authorList>
    </citation>
    <scope>IDENTIFICATION</scope>
</reference>
<evidence type="ECO:0000259" key="1">
    <source>
        <dbReference type="Pfam" id="PF01826"/>
    </source>
</evidence>
<dbReference type="InterPro" id="IPR036084">
    <property type="entry name" value="Ser_inhib-like_sf"/>
</dbReference>
<dbReference type="RefSeq" id="XP_030066136.1">
    <property type="nucleotide sequence ID" value="XM_030210276.1"/>
</dbReference>
<evidence type="ECO:0000313" key="3">
    <source>
        <dbReference type="RefSeq" id="XP_030066136.1"/>
    </source>
</evidence>
<evidence type="ECO:0000313" key="2">
    <source>
        <dbReference type="Proteomes" id="UP000515156"/>
    </source>
</evidence>
<sequence>MAALLVHSSTPLPATSLSSSSSAEESWIGSLLPFQPEVKLSTMKTSSPAFLFLVLALPLLLMSGMPPLEAVPSCPPNMRYDSCGKDCPETCDSSTNSPRECSKMCVADCVCKEGYVRKCDKDDVCVPKSECYTKTCPIKILCKPCTAPPGAACLDVCISPDV</sequence>
<dbReference type="SUPFAM" id="SSF57567">
    <property type="entry name" value="Serine protease inhibitors"/>
    <property type="match status" value="1"/>
</dbReference>
<dbReference type="KEGG" id="muo:115474679"/>
<dbReference type="AlphaFoldDB" id="A0A6P7YMZ5"/>
<dbReference type="Proteomes" id="UP000515156">
    <property type="component" value="Chromosome 7"/>
</dbReference>
<protein>
    <submittedName>
        <fullName evidence="3">Mucin-5AC-like isoform X1</fullName>
    </submittedName>
</protein>
<feature type="domain" description="TIL" evidence="1">
    <location>
        <begin position="74"/>
        <end position="131"/>
    </location>
</feature>
<dbReference type="GeneID" id="115474679"/>
<keyword evidence="2" id="KW-1185">Reference proteome</keyword>
<dbReference type="OrthoDB" id="9879420at2759"/>